<dbReference type="EMBL" id="NAFK01000178">
    <property type="protein sequence ID" value="OSJ20741.1"/>
    <property type="molecule type" value="Genomic_DNA"/>
</dbReference>
<dbReference type="SUPFAM" id="SSF48452">
    <property type="entry name" value="TPR-like"/>
    <property type="match status" value="1"/>
</dbReference>
<protein>
    <submittedName>
        <fullName evidence="4">C-type cytochrome biogenesis protein CcmI</fullName>
    </submittedName>
</protein>
<dbReference type="Proteomes" id="UP000193884">
    <property type="component" value="Unassembled WGS sequence"/>
</dbReference>
<dbReference type="AlphaFoldDB" id="A0A1X3H042"/>
<proteinExistence type="predicted"/>
<dbReference type="RefSeq" id="WP_085362454.1">
    <property type="nucleotide sequence ID" value="NZ_NAFD01000195.1"/>
</dbReference>
<dbReference type="OrthoDB" id="9815847at2"/>
<reference evidence="6 7" key="1">
    <citation type="submission" date="2017-03" db="EMBL/GenBank/DDBJ databases">
        <title>Whole genome sequences of fourteen strains of Bradyrhizobium canariense and one strain of Bradyrhizobium japonicum isolated from Lupinus (Papilionoideae: Genisteae) species in Algeria.</title>
        <authorList>
            <person name="Crovadore J."/>
            <person name="Chekireb D."/>
            <person name="Brachmann A."/>
            <person name="Chablais R."/>
            <person name="Cochard B."/>
            <person name="Lefort F."/>
        </authorList>
    </citation>
    <scope>NUCLEOTIDE SEQUENCE [LARGE SCALE GENOMIC DNA]</scope>
    <source>
        <strain evidence="4 6">UBMA195</strain>
        <strain evidence="5 7">UBMAN05</strain>
    </source>
</reference>
<organism evidence="4 6">
    <name type="scientific">Bradyrhizobium canariense</name>
    <dbReference type="NCBI Taxonomy" id="255045"/>
    <lineage>
        <taxon>Bacteria</taxon>
        <taxon>Pseudomonadati</taxon>
        <taxon>Pseudomonadota</taxon>
        <taxon>Alphaproteobacteria</taxon>
        <taxon>Hyphomicrobiales</taxon>
        <taxon>Nitrobacteraceae</taxon>
        <taxon>Bradyrhizobium</taxon>
    </lineage>
</organism>
<evidence type="ECO:0000313" key="6">
    <source>
        <dbReference type="Proteomes" id="UP000193553"/>
    </source>
</evidence>
<dbReference type="InterPro" id="IPR017560">
    <property type="entry name" value="Cyt_c_biogenesis_CcmI"/>
</dbReference>
<evidence type="ECO:0000256" key="1">
    <source>
        <dbReference type="ARBA" id="ARBA00004196"/>
    </source>
</evidence>
<keyword evidence="3" id="KW-1133">Transmembrane helix</keyword>
<evidence type="ECO:0000256" key="3">
    <source>
        <dbReference type="SAM" id="Phobius"/>
    </source>
</evidence>
<dbReference type="Proteomes" id="UP000193553">
    <property type="component" value="Unassembled WGS sequence"/>
</dbReference>
<sequence>MMLWFVFALMTVAAIFAVLLPLGRSGRAQNQGSEVAVYKDQLAEIERDLAAGLIAAPEAEAARVEVSRRLLAAAGSEPATAPKSSLKWRRAAAVLALAGLPLVAIGVYVPLGSPRLQDFPLAQRERGSGSGMAQSLENLVVQVEQHLEKNPTDGRGWNVIAPVLERLGRFDDAVRAYRNSLTYNGESAERRSDLGEAISAAAGGVVTAEAKTEFERARALSADDPKANYFLGLAAEQDGRKDDAANIWRALLAKAPADAPWRPLVQTSLARVGGGGATMPALSDETLAASKDMKEVDRNAMVRGMVERLATRLKQNGDDVEGWLRLVRAYLVMGDRDKAVGASTDARQAVANDAARLRQLDEGLKTLGLDG</sequence>
<dbReference type="GO" id="GO:0017004">
    <property type="term" value="P:cytochrome complex assembly"/>
    <property type="evidence" value="ECO:0007669"/>
    <property type="project" value="UniProtKB-KW"/>
</dbReference>
<dbReference type="NCBIfam" id="TIGR03142">
    <property type="entry name" value="cytochro_ccmI"/>
    <property type="match status" value="1"/>
</dbReference>
<evidence type="ECO:0000313" key="7">
    <source>
        <dbReference type="Proteomes" id="UP000193884"/>
    </source>
</evidence>
<dbReference type="InterPro" id="IPR011990">
    <property type="entry name" value="TPR-like_helical_dom_sf"/>
</dbReference>
<accession>A0A1X3H042</accession>
<dbReference type="InterPro" id="IPR019734">
    <property type="entry name" value="TPR_rpt"/>
</dbReference>
<comment type="subcellular location">
    <subcellularLocation>
        <location evidence="1">Cell envelope</location>
    </subcellularLocation>
</comment>
<keyword evidence="3" id="KW-0472">Membrane</keyword>
<gene>
    <name evidence="5" type="ORF">BST63_37495</name>
    <name evidence="4" type="ORF">BSZ18_27665</name>
</gene>
<dbReference type="PANTHER" id="PTHR47870:SF4">
    <property type="entry name" value="CYTOCHROME C-TYPE BIOGENESIS PROTEIN CYCH"/>
    <property type="match status" value="1"/>
</dbReference>
<dbReference type="GO" id="GO:0030313">
    <property type="term" value="C:cell envelope"/>
    <property type="evidence" value="ECO:0007669"/>
    <property type="project" value="UniProtKB-SubCell"/>
</dbReference>
<name>A0A1X3H042_9BRAD</name>
<keyword evidence="2" id="KW-0201">Cytochrome c-type biogenesis</keyword>
<keyword evidence="3" id="KW-0812">Transmembrane</keyword>
<keyword evidence="7" id="KW-1185">Reference proteome</keyword>
<dbReference type="Gene3D" id="1.25.40.10">
    <property type="entry name" value="Tetratricopeptide repeat domain"/>
    <property type="match status" value="2"/>
</dbReference>
<comment type="caution">
    <text evidence="4">The sequence shown here is derived from an EMBL/GenBank/DDBJ whole genome shotgun (WGS) entry which is preliminary data.</text>
</comment>
<evidence type="ECO:0000313" key="5">
    <source>
        <dbReference type="EMBL" id="OSJ20741.1"/>
    </source>
</evidence>
<dbReference type="PANTHER" id="PTHR47870">
    <property type="entry name" value="CYTOCHROME C-TYPE BIOGENESIS PROTEIN CCMH"/>
    <property type="match status" value="1"/>
</dbReference>
<dbReference type="GO" id="GO:0005886">
    <property type="term" value="C:plasma membrane"/>
    <property type="evidence" value="ECO:0007669"/>
    <property type="project" value="TreeGrafter"/>
</dbReference>
<evidence type="ECO:0000313" key="4">
    <source>
        <dbReference type="EMBL" id="OSJ04561.1"/>
    </source>
</evidence>
<dbReference type="InterPro" id="IPR051263">
    <property type="entry name" value="C-type_cytochrome_biogenesis"/>
</dbReference>
<feature type="transmembrane region" description="Helical" evidence="3">
    <location>
        <begin position="91"/>
        <end position="111"/>
    </location>
</feature>
<dbReference type="SMART" id="SM00028">
    <property type="entry name" value="TPR"/>
    <property type="match status" value="3"/>
</dbReference>
<evidence type="ECO:0000256" key="2">
    <source>
        <dbReference type="ARBA" id="ARBA00022748"/>
    </source>
</evidence>
<dbReference type="EMBL" id="NAFI01000184">
    <property type="protein sequence ID" value="OSJ04561.1"/>
    <property type="molecule type" value="Genomic_DNA"/>
</dbReference>